<dbReference type="Gene3D" id="3.40.50.2000">
    <property type="entry name" value="Glycogen Phosphorylase B"/>
    <property type="match status" value="2"/>
</dbReference>
<dbReference type="Proteomes" id="UP000005309">
    <property type="component" value="Unassembled WGS sequence"/>
</dbReference>
<gene>
    <name evidence="1" type="ORF">HMPREF0908_0253</name>
</gene>
<evidence type="ECO:0000313" key="1">
    <source>
        <dbReference type="EMBL" id="EEQ49395.1"/>
    </source>
</evidence>
<proteinExistence type="predicted"/>
<protein>
    <recommendedName>
        <fullName evidence="3">Glycosyltransferase, group 1 family protein</fullName>
    </recommendedName>
</protein>
<dbReference type="EMBL" id="ACLA01000004">
    <property type="protein sequence ID" value="EEQ49395.1"/>
    <property type="molecule type" value="Genomic_DNA"/>
</dbReference>
<dbReference type="eggNOG" id="COG0438">
    <property type="taxonomic scope" value="Bacteria"/>
</dbReference>
<dbReference type="STRING" id="638302.HMPREF0908_0253"/>
<dbReference type="HOGENOM" id="CLU_721072_0_0_9"/>
<keyword evidence="2" id="KW-1185">Reference proteome</keyword>
<name>C4V159_9FIRM</name>
<dbReference type="AlphaFoldDB" id="C4V159"/>
<evidence type="ECO:0008006" key="3">
    <source>
        <dbReference type="Google" id="ProtNLM"/>
    </source>
</evidence>
<accession>C4V159</accession>
<organism evidence="1 2">
    <name type="scientific">Selenomonas flueggei ATCC 43531</name>
    <dbReference type="NCBI Taxonomy" id="638302"/>
    <lineage>
        <taxon>Bacteria</taxon>
        <taxon>Bacillati</taxon>
        <taxon>Bacillota</taxon>
        <taxon>Negativicutes</taxon>
        <taxon>Selenomonadales</taxon>
        <taxon>Selenomonadaceae</taxon>
        <taxon>Selenomonas</taxon>
    </lineage>
</organism>
<dbReference type="OrthoDB" id="1663995at2"/>
<reference evidence="1 2" key="1">
    <citation type="submission" date="2009-04" db="EMBL/GenBank/DDBJ databases">
        <authorList>
            <person name="Qin X."/>
            <person name="Bachman B."/>
            <person name="Battles P."/>
            <person name="Bell A."/>
            <person name="Bess C."/>
            <person name="Bickham C."/>
            <person name="Chaboub L."/>
            <person name="Chen D."/>
            <person name="Coyle M."/>
            <person name="Deiros D.R."/>
            <person name="Dinh H."/>
            <person name="Forbes L."/>
            <person name="Fowler G."/>
            <person name="Francisco L."/>
            <person name="Fu Q."/>
            <person name="Gubbala S."/>
            <person name="Hale W."/>
            <person name="Han Y."/>
            <person name="Hemphill L."/>
            <person name="Highlander S.K."/>
            <person name="Hirani K."/>
            <person name="Hogues M."/>
            <person name="Jackson L."/>
            <person name="Jakkamsetti A."/>
            <person name="Javaid M."/>
            <person name="Jiang H."/>
            <person name="Korchina V."/>
            <person name="Kovar C."/>
            <person name="Lara F."/>
            <person name="Lee S."/>
            <person name="Mata R."/>
            <person name="Mathew T."/>
            <person name="Moen C."/>
            <person name="Morales K."/>
            <person name="Munidasa M."/>
            <person name="Nazareth L."/>
            <person name="Ngo R."/>
            <person name="Nguyen L."/>
            <person name="Okwuonu G."/>
            <person name="Ongeri F."/>
            <person name="Patil S."/>
            <person name="Petrosino J."/>
            <person name="Pham C."/>
            <person name="Pham P."/>
            <person name="Pu L.-L."/>
            <person name="Puazo M."/>
            <person name="Raj R."/>
            <person name="Reid J."/>
            <person name="Rouhana J."/>
            <person name="Saada N."/>
            <person name="Shang Y."/>
            <person name="Simmons D."/>
            <person name="Thornton R."/>
            <person name="Warren J."/>
            <person name="Weissenberger G."/>
            <person name="Zhang J."/>
            <person name="Zhang L."/>
            <person name="Zhou C."/>
            <person name="Zhu D."/>
            <person name="Muzny D."/>
            <person name="Worley K."/>
            <person name="Gibbs R."/>
        </authorList>
    </citation>
    <scope>NUCLEOTIDE SEQUENCE [LARGE SCALE GENOMIC DNA]</scope>
    <source>
        <strain evidence="1 2">ATCC 43531</strain>
    </source>
</reference>
<evidence type="ECO:0000313" key="2">
    <source>
        <dbReference type="Proteomes" id="UP000005309"/>
    </source>
</evidence>
<sequence>MKIAIFENIMTPGGHEVDFDRILVEELKTLGHEVCFYVPEGFQFSMDYHVPVNYLKGKVAPYTTARGFGKLMVSLRRMRRRFSWYRQLYHAATERAFDALIVPTATYRYLRTLRHSVLRCSPIPVLFFHHGITPRDASAFFDAVKYLLPYPNIRPTVITFGEKIFHERLTNLHYITPPTYIPRDIETALRPPVKADEPIVIGFFGQFRREKRLEDLLKVYLAGNYTRPVRLFVQGATMHEEDAKEFERIISAYAGNGIEFLHRGLIGAEWQRAIASVDALLLPYSAARYRYQCSAMLFTAIGFQKPVLVSDDMNPEVLTRFPIGVTFPSGDDHALGRALETFINEYDCRAPQWHDALVHAESEYSPVRFAQSIVAVIEGAL</sequence>
<dbReference type="SUPFAM" id="SSF53756">
    <property type="entry name" value="UDP-Glycosyltransferase/glycogen phosphorylase"/>
    <property type="match status" value="1"/>
</dbReference>
<comment type="caution">
    <text evidence="1">The sequence shown here is derived from an EMBL/GenBank/DDBJ whole genome shotgun (WGS) entry which is preliminary data.</text>
</comment>
<dbReference type="RefSeq" id="WP_006690517.1">
    <property type="nucleotide sequence ID" value="NZ_GG694007.1"/>
</dbReference>